<dbReference type="InterPro" id="IPR015424">
    <property type="entry name" value="PyrdxlP-dep_Trfase"/>
</dbReference>
<dbReference type="InterPro" id="IPR015421">
    <property type="entry name" value="PyrdxlP-dep_Trfase_major"/>
</dbReference>
<dbReference type="PIRSF" id="PIRSF000521">
    <property type="entry name" value="Transaminase_4ab_Lys_Orn"/>
    <property type="match status" value="1"/>
</dbReference>
<dbReference type="CDD" id="cd00610">
    <property type="entry name" value="OAT_like"/>
    <property type="match status" value="1"/>
</dbReference>
<comment type="catalytic activity">
    <reaction evidence="7">
        <text>L-ornithine + 2-oxoglutarate = L-glutamate 5-semialdehyde + L-glutamate</text>
        <dbReference type="Rhea" id="RHEA:25160"/>
        <dbReference type="ChEBI" id="CHEBI:16810"/>
        <dbReference type="ChEBI" id="CHEBI:29985"/>
        <dbReference type="ChEBI" id="CHEBI:46911"/>
        <dbReference type="ChEBI" id="CHEBI:58066"/>
        <dbReference type="EC" id="2.6.1.13"/>
    </reaction>
</comment>
<dbReference type="SUPFAM" id="SSF53383">
    <property type="entry name" value="PLP-dependent transferases"/>
    <property type="match status" value="1"/>
</dbReference>
<organism evidence="11 12">
    <name type="scientific">Conexivisphaera calida</name>
    <dbReference type="NCBI Taxonomy" id="1874277"/>
    <lineage>
        <taxon>Archaea</taxon>
        <taxon>Nitrososphaerota</taxon>
        <taxon>Conexivisphaeria</taxon>
        <taxon>Conexivisphaerales</taxon>
        <taxon>Conexivisphaeraceae</taxon>
        <taxon>Conexivisphaera</taxon>
    </lineage>
</organism>
<dbReference type="GO" id="GO:0042802">
    <property type="term" value="F:identical protein binding"/>
    <property type="evidence" value="ECO:0007669"/>
    <property type="project" value="TreeGrafter"/>
</dbReference>
<keyword evidence="4 11" id="KW-0032">Aminotransferase</keyword>
<dbReference type="Proteomes" id="UP000509448">
    <property type="component" value="Chromosome"/>
</dbReference>
<dbReference type="PROSITE" id="PS00600">
    <property type="entry name" value="AA_TRANSFER_CLASS_3"/>
    <property type="match status" value="1"/>
</dbReference>
<feature type="region of interest" description="Disordered" evidence="10">
    <location>
        <begin position="430"/>
        <end position="452"/>
    </location>
</feature>
<dbReference type="InterPro" id="IPR050103">
    <property type="entry name" value="Class-III_PLP-dep_AT"/>
</dbReference>
<name>A0A4P2VC84_9ARCH</name>
<evidence type="ECO:0000256" key="2">
    <source>
        <dbReference type="ARBA" id="ARBA00008954"/>
    </source>
</evidence>
<accession>A0A4P2VC84</accession>
<protein>
    <recommendedName>
        <fullName evidence="8">Ornithine aminotransferase</fullName>
        <ecNumber evidence="3">2.6.1.13</ecNumber>
    </recommendedName>
</protein>
<sequence>MEPPGPRARRVVERTERLTSTSFLRQYPFVMKSGKGAILEDVDGNRYIDMNAGIAVLALGTAPDPVVRAIARAASRFTHYSYTDFYYEGIPRLAAELARITPGGFRKRVYFGNSGAEATEAAMKLTRYHSRRPRFLAFTGAFHGRTMGALSLTASKPVQVRGFSPLVPGVEHVPYPYCYRCPFGKTFPDCGFFCVDFIEDQLFRRHVPPDEVAAFFVEPIQGEGGYVVPPDGYFGRLKRLIEPHGIALVDDEIQAGMGRTGRWFAMEHFGVEPDVVLVAKAIASGLPLSAMIARDELMDWPPGSHASTFGGNPVAVEAALATIRTMRRMRVLENAERVGEHMMRRLEEMRERYEVVGDVRGKGLMIGVELVRDKSSREPSPEAARRVVDYSWRHGVLLITAGVSTLRFAPPLVITEELADEALDVVEEGMREADAEERRRRDPRDRRVFANV</sequence>
<evidence type="ECO:0000256" key="7">
    <source>
        <dbReference type="ARBA" id="ARBA00052899"/>
    </source>
</evidence>
<keyword evidence="12" id="KW-1185">Reference proteome</keyword>
<comment type="cofactor">
    <cofactor evidence="1">
        <name>pyridoxal 5'-phosphate</name>
        <dbReference type="ChEBI" id="CHEBI:597326"/>
    </cofactor>
</comment>
<evidence type="ECO:0000256" key="10">
    <source>
        <dbReference type="SAM" id="MobiDB-lite"/>
    </source>
</evidence>
<dbReference type="NCBIfam" id="NF004426">
    <property type="entry name" value="PRK05769.1"/>
    <property type="match status" value="1"/>
</dbReference>
<dbReference type="Gene3D" id="3.40.640.10">
    <property type="entry name" value="Type I PLP-dependent aspartate aminotransferase-like (Major domain)"/>
    <property type="match status" value="1"/>
</dbReference>
<gene>
    <name evidence="11" type="ORF">NAS2_0797</name>
</gene>
<dbReference type="EMBL" id="AP018732">
    <property type="protein sequence ID" value="BBE42186.1"/>
    <property type="molecule type" value="Genomic_DNA"/>
</dbReference>
<dbReference type="EC" id="2.6.1.13" evidence="3"/>
<dbReference type="KEGG" id="ccai:NAS2_0797"/>
<keyword evidence="6 9" id="KW-0663">Pyridoxal phosphate</keyword>
<evidence type="ECO:0000256" key="8">
    <source>
        <dbReference type="ARBA" id="ARBA00073894"/>
    </source>
</evidence>
<dbReference type="GO" id="GO:0030170">
    <property type="term" value="F:pyridoxal phosphate binding"/>
    <property type="evidence" value="ECO:0007669"/>
    <property type="project" value="InterPro"/>
</dbReference>
<dbReference type="FunFam" id="3.40.640.10:FF:000013">
    <property type="entry name" value="4-aminobutyrate aminotransferase"/>
    <property type="match status" value="1"/>
</dbReference>
<dbReference type="InterPro" id="IPR049704">
    <property type="entry name" value="Aminotrans_3_PPA_site"/>
</dbReference>
<dbReference type="InterPro" id="IPR015422">
    <property type="entry name" value="PyrdxlP-dep_Trfase_small"/>
</dbReference>
<dbReference type="PANTHER" id="PTHR11986:SF58">
    <property type="entry name" value="LEUCINE_METHIONINE RACEMASE"/>
    <property type="match status" value="1"/>
</dbReference>
<evidence type="ECO:0000256" key="6">
    <source>
        <dbReference type="ARBA" id="ARBA00022898"/>
    </source>
</evidence>
<evidence type="ECO:0000256" key="3">
    <source>
        <dbReference type="ARBA" id="ARBA00012924"/>
    </source>
</evidence>
<dbReference type="InterPro" id="IPR005814">
    <property type="entry name" value="Aminotrans_3"/>
</dbReference>
<evidence type="ECO:0000313" key="12">
    <source>
        <dbReference type="Proteomes" id="UP000509448"/>
    </source>
</evidence>
<keyword evidence="5 11" id="KW-0808">Transferase</keyword>
<dbReference type="PANTHER" id="PTHR11986">
    <property type="entry name" value="AMINOTRANSFERASE CLASS III"/>
    <property type="match status" value="1"/>
</dbReference>
<evidence type="ECO:0000256" key="9">
    <source>
        <dbReference type="RuleBase" id="RU003560"/>
    </source>
</evidence>
<dbReference type="Gene3D" id="3.90.1150.10">
    <property type="entry name" value="Aspartate Aminotransferase, domain 1"/>
    <property type="match status" value="1"/>
</dbReference>
<evidence type="ECO:0000313" key="11">
    <source>
        <dbReference type="EMBL" id="BBE42186.1"/>
    </source>
</evidence>
<evidence type="ECO:0000256" key="1">
    <source>
        <dbReference type="ARBA" id="ARBA00001933"/>
    </source>
</evidence>
<dbReference type="AlphaFoldDB" id="A0A4P2VC84"/>
<dbReference type="Pfam" id="PF00202">
    <property type="entry name" value="Aminotran_3"/>
    <property type="match status" value="1"/>
</dbReference>
<evidence type="ECO:0000256" key="5">
    <source>
        <dbReference type="ARBA" id="ARBA00022679"/>
    </source>
</evidence>
<proteinExistence type="inferred from homology"/>
<comment type="similarity">
    <text evidence="2 9">Belongs to the class-III pyridoxal-phosphate-dependent aminotransferase family.</text>
</comment>
<dbReference type="GO" id="GO:0004587">
    <property type="term" value="F:ornithine aminotransferase activity"/>
    <property type="evidence" value="ECO:0007669"/>
    <property type="project" value="UniProtKB-EC"/>
</dbReference>
<evidence type="ECO:0000256" key="4">
    <source>
        <dbReference type="ARBA" id="ARBA00022576"/>
    </source>
</evidence>
<reference evidence="11 12" key="1">
    <citation type="journal article" date="2019" name="ISME J.">
        <title>Isolation and characterization of a thermophilic sulfur- and iron-reducing thaumarchaeote from a terrestrial acidic hot spring.</title>
        <authorList>
            <person name="Kato S."/>
            <person name="Itoh T."/>
            <person name="Yuki M."/>
            <person name="Nagamori M."/>
            <person name="Ohnishi M."/>
            <person name="Uematsu K."/>
            <person name="Suzuki K."/>
            <person name="Takashina T."/>
            <person name="Ohkuma M."/>
        </authorList>
    </citation>
    <scope>NUCLEOTIDE SEQUENCE [LARGE SCALE GENOMIC DNA]</scope>
    <source>
        <strain evidence="11 12">NAS-02</strain>
    </source>
</reference>